<name>A0A1C3ULP4_9BRAD</name>
<evidence type="ECO:0000313" key="2">
    <source>
        <dbReference type="Proteomes" id="UP000199184"/>
    </source>
</evidence>
<sequence>MFSAFSSIDYRSIQANTPAETAVKRLNGIGEVLSGLDISAIHTQDDMTRALWTLDTADKCIRMILTEFRTAPAKEQVVREAKRLVDLIELARDEISNYRDSGRVLSSTYAFGVSV</sequence>
<dbReference type="AlphaFoldDB" id="A0A1C3ULP4"/>
<proteinExistence type="predicted"/>
<keyword evidence="2" id="KW-1185">Reference proteome</keyword>
<evidence type="ECO:0000313" key="1">
    <source>
        <dbReference type="EMBL" id="SCB16277.1"/>
    </source>
</evidence>
<accession>A0A1C3ULP4</accession>
<reference evidence="2" key="1">
    <citation type="submission" date="2016-08" db="EMBL/GenBank/DDBJ databases">
        <authorList>
            <person name="Varghese N."/>
            <person name="Submissions Spin"/>
        </authorList>
    </citation>
    <scope>NUCLEOTIDE SEQUENCE [LARGE SCALE GENOMIC DNA]</scope>
    <source>
        <strain evidence="2">ERR11</strain>
    </source>
</reference>
<dbReference type="Proteomes" id="UP000199184">
    <property type="component" value="Unassembled WGS sequence"/>
</dbReference>
<gene>
    <name evidence="1" type="ORF">GA0061098_1002101</name>
</gene>
<dbReference type="RefSeq" id="WP_165637163.1">
    <property type="nucleotide sequence ID" value="NZ_FMAI01000002.1"/>
</dbReference>
<dbReference type="EMBL" id="FMAI01000002">
    <property type="protein sequence ID" value="SCB16277.1"/>
    <property type="molecule type" value="Genomic_DNA"/>
</dbReference>
<organism evidence="1 2">
    <name type="scientific">Bradyrhizobium shewense</name>
    <dbReference type="NCBI Taxonomy" id="1761772"/>
    <lineage>
        <taxon>Bacteria</taxon>
        <taxon>Pseudomonadati</taxon>
        <taxon>Pseudomonadota</taxon>
        <taxon>Alphaproteobacteria</taxon>
        <taxon>Hyphomicrobiales</taxon>
        <taxon>Nitrobacteraceae</taxon>
        <taxon>Bradyrhizobium</taxon>
    </lineage>
</organism>
<protein>
    <submittedName>
        <fullName evidence="1">Uncharacterized protein</fullName>
    </submittedName>
</protein>